<comment type="function">
    <text evidence="6">Acts as a GTPase-activating protein for RAB35. Together with RAB35 may be involved in regulation of insulin-induced glucose transporter SLC2A4/GLUT4 translocation to the plasma membrane in adipocytes.</text>
</comment>
<dbReference type="Gene3D" id="1.10.10.750">
    <property type="entry name" value="Ypt/Rab-GAP domain of gyp1p, domain 1"/>
    <property type="match status" value="1"/>
</dbReference>
<sequence length="446" mass="51935">MDFKSLFNKSRSMDAKHPPTPKRKLQRSHTFSSGDELCRKDVSQSPKEMSHKKRLSFNKHIKSPVETVISDEEIDLSLLNKICFTSGVEGHATRSVAWKLMLGYLPLKKDTWDTKLKTVRQTYWSFVQDLVINPGAIQAPGDHPLSQDTASNWKSFFEENKVLQQINYDSRRLYPDISFFQLRTEYPCAVEGIGKLRERVENDNLETLEVKESRKGIQNLLKQKQGELFKSISVNEKANEAHWEVVERILFIYAKINKGLGYVQGMNEIIGPIYYVFGNDPNLEWRQHAEPDTFYCFTNLMSEIGDNFCKSMDHTQYGIQAMMTKLMTKLNRGDPELHANLIEKNIDPHYFSFRWITLLLSQEFFLPDLIELWDVLFSDEIRFEFLYDICCAMLIIQRKAIIEADFGNTIKLLQHYPETPVTKIAHLAVEFRDCLMSKRKKSSRST</sequence>
<evidence type="ECO:0000256" key="8">
    <source>
        <dbReference type="ARBA" id="ARBA00067477"/>
    </source>
</evidence>
<dbReference type="Gene3D" id="1.10.8.270">
    <property type="entry name" value="putative rabgap domain of human tbc1 domain family member 14 like domains"/>
    <property type="match status" value="1"/>
</dbReference>
<dbReference type="Pfam" id="PF00566">
    <property type="entry name" value="RabGAP-TBC"/>
    <property type="match status" value="1"/>
</dbReference>
<dbReference type="PANTHER" id="PTHR22957:SF27">
    <property type="entry name" value="TBC1 DOMAIN FAMILY MEMBER 13"/>
    <property type="match status" value="1"/>
</dbReference>
<evidence type="ECO:0000256" key="5">
    <source>
        <dbReference type="ARBA" id="ARBA00023136"/>
    </source>
</evidence>
<dbReference type="SMART" id="SM00164">
    <property type="entry name" value="TBC"/>
    <property type="match status" value="1"/>
</dbReference>
<evidence type="ECO:0000256" key="2">
    <source>
        <dbReference type="ARBA" id="ARBA00004496"/>
    </source>
</evidence>
<dbReference type="GO" id="GO:0006886">
    <property type="term" value="P:intracellular protein transport"/>
    <property type="evidence" value="ECO:0007669"/>
    <property type="project" value="TreeGrafter"/>
</dbReference>
<reference evidence="11 12" key="1">
    <citation type="journal article" date="2023" name="BMC Biol.">
        <title>The compact genome of the sponge Oopsacas minuta (Hexactinellida) is lacking key metazoan core genes.</title>
        <authorList>
            <person name="Santini S."/>
            <person name="Schenkelaars Q."/>
            <person name="Jourda C."/>
            <person name="Duchesne M."/>
            <person name="Belahbib H."/>
            <person name="Rocher C."/>
            <person name="Selva M."/>
            <person name="Riesgo A."/>
            <person name="Vervoort M."/>
            <person name="Leys S.P."/>
            <person name="Kodjabachian L."/>
            <person name="Le Bivic A."/>
            <person name="Borchiellini C."/>
            <person name="Claverie J.M."/>
            <person name="Renard E."/>
        </authorList>
    </citation>
    <scope>NUCLEOTIDE SEQUENCE [LARGE SCALE GENOMIC DNA]</scope>
    <source>
        <strain evidence="11">SPO-2</strain>
    </source>
</reference>
<feature type="region of interest" description="Disordered" evidence="9">
    <location>
        <begin position="1"/>
        <end position="54"/>
    </location>
</feature>
<dbReference type="PANTHER" id="PTHR22957">
    <property type="entry name" value="TBC1 DOMAIN FAMILY MEMBER GTPASE-ACTIVATING PROTEIN"/>
    <property type="match status" value="1"/>
</dbReference>
<protein>
    <recommendedName>
        <fullName evidence="8">TBC1 domain family member 13</fullName>
    </recommendedName>
</protein>
<evidence type="ECO:0000256" key="1">
    <source>
        <dbReference type="ARBA" id="ARBA00004370"/>
    </source>
</evidence>
<evidence type="ECO:0000313" key="11">
    <source>
        <dbReference type="EMBL" id="KAI6653310.1"/>
    </source>
</evidence>
<evidence type="ECO:0000256" key="6">
    <source>
        <dbReference type="ARBA" id="ARBA00059763"/>
    </source>
</evidence>
<dbReference type="FunFam" id="1.10.8.270:FF:000019">
    <property type="entry name" value="TBC1 domain family member 13"/>
    <property type="match status" value="1"/>
</dbReference>
<evidence type="ECO:0000256" key="4">
    <source>
        <dbReference type="ARBA" id="ARBA00022490"/>
    </source>
</evidence>
<feature type="domain" description="Rab-GAP TBC" evidence="10">
    <location>
        <begin position="88"/>
        <end position="380"/>
    </location>
</feature>
<evidence type="ECO:0000313" key="12">
    <source>
        <dbReference type="Proteomes" id="UP001165289"/>
    </source>
</evidence>
<accession>A0AAV7JWZ6</accession>
<gene>
    <name evidence="11" type="ORF">LOD99_3834</name>
</gene>
<dbReference type="PROSITE" id="PS50086">
    <property type="entry name" value="TBC_RABGAP"/>
    <property type="match status" value="1"/>
</dbReference>
<evidence type="ECO:0000256" key="7">
    <source>
        <dbReference type="ARBA" id="ARBA00064536"/>
    </source>
</evidence>
<comment type="subcellular location">
    <subcellularLocation>
        <location evidence="2">Cytoplasm</location>
    </subcellularLocation>
    <subcellularLocation>
        <location evidence="1">Membrane</location>
    </subcellularLocation>
</comment>
<dbReference type="GO" id="GO:0005096">
    <property type="term" value="F:GTPase activator activity"/>
    <property type="evidence" value="ECO:0007669"/>
    <property type="project" value="UniProtKB-KW"/>
</dbReference>
<keyword evidence="5" id="KW-0472">Membrane</keyword>
<dbReference type="FunFam" id="1.10.472.80:FF:000009">
    <property type="entry name" value="TBC1 domain family member 13"/>
    <property type="match status" value="1"/>
</dbReference>
<dbReference type="InterPro" id="IPR035969">
    <property type="entry name" value="Rab-GAP_TBC_sf"/>
</dbReference>
<proteinExistence type="predicted"/>
<keyword evidence="12" id="KW-1185">Reference proteome</keyword>
<organism evidence="11 12">
    <name type="scientific">Oopsacas minuta</name>
    <dbReference type="NCBI Taxonomy" id="111878"/>
    <lineage>
        <taxon>Eukaryota</taxon>
        <taxon>Metazoa</taxon>
        <taxon>Porifera</taxon>
        <taxon>Hexactinellida</taxon>
        <taxon>Hexasterophora</taxon>
        <taxon>Lyssacinosida</taxon>
        <taxon>Leucopsacidae</taxon>
        <taxon>Oopsacas</taxon>
    </lineage>
</organism>
<comment type="subunit">
    <text evidence="7">Interacts with RAB1A and RAB10; in a GTP-dependent manner.</text>
</comment>
<name>A0AAV7JWZ6_9METZ</name>
<dbReference type="Proteomes" id="UP001165289">
    <property type="component" value="Unassembled WGS sequence"/>
</dbReference>
<dbReference type="GO" id="GO:0005737">
    <property type="term" value="C:cytoplasm"/>
    <property type="evidence" value="ECO:0007669"/>
    <property type="project" value="UniProtKB-SubCell"/>
</dbReference>
<keyword evidence="3" id="KW-0343">GTPase activation</keyword>
<comment type="caution">
    <text evidence="11">The sequence shown here is derived from an EMBL/GenBank/DDBJ whole genome shotgun (WGS) entry which is preliminary data.</text>
</comment>
<dbReference type="InterPro" id="IPR000195">
    <property type="entry name" value="Rab-GAP-TBC_dom"/>
</dbReference>
<dbReference type="EMBL" id="JAKMXF010000288">
    <property type="protein sequence ID" value="KAI6653310.1"/>
    <property type="molecule type" value="Genomic_DNA"/>
</dbReference>
<evidence type="ECO:0000259" key="10">
    <source>
        <dbReference type="PROSITE" id="PS50086"/>
    </source>
</evidence>
<dbReference type="Gene3D" id="1.10.472.80">
    <property type="entry name" value="Ypt/Rab-GAP domain of gyp1p, domain 3"/>
    <property type="match status" value="1"/>
</dbReference>
<dbReference type="GO" id="GO:0016020">
    <property type="term" value="C:membrane"/>
    <property type="evidence" value="ECO:0007669"/>
    <property type="project" value="UniProtKB-SubCell"/>
</dbReference>
<evidence type="ECO:0000256" key="9">
    <source>
        <dbReference type="SAM" id="MobiDB-lite"/>
    </source>
</evidence>
<evidence type="ECO:0000256" key="3">
    <source>
        <dbReference type="ARBA" id="ARBA00022468"/>
    </source>
</evidence>
<dbReference type="AlphaFoldDB" id="A0AAV7JWZ6"/>
<keyword evidence="4" id="KW-0963">Cytoplasm</keyword>
<dbReference type="SUPFAM" id="SSF47923">
    <property type="entry name" value="Ypt/Rab-GAP domain of gyp1p"/>
    <property type="match status" value="2"/>
</dbReference>